<name>A0A2H6LJQ4_9NOSO</name>
<dbReference type="InterPro" id="IPR048567">
    <property type="entry name" value="CyanoTRADDas_TM"/>
</dbReference>
<feature type="transmembrane region" description="Helical" evidence="1">
    <location>
        <begin position="210"/>
        <end position="231"/>
    </location>
</feature>
<accession>A0A2H6LJQ4</accession>
<proteinExistence type="predicted"/>
<reference evidence="4" key="1">
    <citation type="journal article" date="2018" name="Genome Announc.">
        <title>Draft Genome Sequence of the Nitrogen-Fixing and Hormogonia-Inducing Cyanobacterium Nostoc cycadae Strain WK-1, Isolated from the Coralloid Roots of Cycas revoluta.</title>
        <authorList>
            <person name="Kanesaki Y."/>
            <person name="Hirose M."/>
            <person name="Hirose Y."/>
            <person name="Fujisawa T."/>
            <person name="Nakamura Y."/>
            <person name="Watanabe S."/>
            <person name="Matsunaga S."/>
            <person name="Uchida H."/>
            <person name="Murakami A."/>
        </authorList>
    </citation>
    <scope>NUCLEOTIDE SEQUENCE [LARGE SCALE GENOMIC DNA]</scope>
    <source>
        <strain evidence="4">WK-1</strain>
    </source>
</reference>
<dbReference type="SUPFAM" id="SSF51998">
    <property type="entry name" value="PFL-like glycyl radical enzymes"/>
    <property type="match status" value="1"/>
</dbReference>
<keyword evidence="1" id="KW-0472">Membrane</keyword>
<evidence type="ECO:0000313" key="4">
    <source>
        <dbReference type="Proteomes" id="UP000236527"/>
    </source>
</evidence>
<protein>
    <submittedName>
        <fullName evidence="3">Ribonucleoside-triphosphate reductase</fullName>
    </submittedName>
</protein>
<keyword evidence="1" id="KW-1133">Transmembrane helix</keyword>
<sequence>MVRELERKRQGVTFPETAPAANPVFFRTYSRRTGVGLRESYDEVCDRTIQGLIELGKLNPEEIALLEKTQRQLKALPSGRWLWVGGTNWITKPKNFSGGYNCTSTNLQDWKAFGLMMDLAMMGCGTGAIIEPQYQKINADLVLQLPDQHSNISPKSMAINLEARMYMLSNHRSSGDENVFTSDSCINTDSSMKSSITQERLRQARWSFNVALSMKVVCAVMSLIGVGLLLSGNATEATVTAAVGFVSSVSCLQLAKDTNDRLDKIASEI</sequence>
<dbReference type="Gene3D" id="3.20.70.20">
    <property type="match status" value="1"/>
</dbReference>
<dbReference type="Proteomes" id="UP000236527">
    <property type="component" value="Unassembled WGS sequence"/>
</dbReference>
<gene>
    <name evidence="3" type="ORF">NCWK1_3213</name>
</gene>
<keyword evidence="4" id="KW-1185">Reference proteome</keyword>
<evidence type="ECO:0000259" key="2">
    <source>
        <dbReference type="Pfam" id="PF20712"/>
    </source>
</evidence>
<organism evidence="3 4">
    <name type="scientific">Nostoc cycadae WK-1</name>
    <dbReference type="NCBI Taxonomy" id="1861711"/>
    <lineage>
        <taxon>Bacteria</taxon>
        <taxon>Bacillati</taxon>
        <taxon>Cyanobacteriota</taxon>
        <taxon>Cyanophyceae</taxon>
        <taxon>Nostocales</taxon>
        <taxon>Nostocaceae</taxon>
        <taxon>Nostoc</taxon>
    </lineage>
</organism>
<evidence type="ECO:0000256" key="1">
    <source>
        <dbReference type="SAM" id="Phobius"/>
    </source>
</evidence>
<comment type="caution">
    <text evidence="3">The sequence shown here is derived from an EMBL/GenBank/DDBJ whole genome shotgun (WGS) entry which is preliminary data.</text>
</comment>
<evidence type="ECO:0000313" key="3">
    <source>
        <dbReference type="EMBL" id="GBE93451.1"/>
    </source>
</evidence>
<keyword evidence="1" id="KW-0812">Transmembrane</keyword>
<dbReference type="Pfam" id="PF20712">
    <property type="entry name" value="CyanoTRADDas_TM"/>
    <property type="match status" value="1"/>
</dbReference>
<dbReference type="AlphaFoldDB" id="A0A2H6LJQ4"/>
<feature type="domain" description="Cyanobacterial TRADD-N associated 2 transmembrane" evidence="2">
    <location>
        <begin position="199"/>
        <end position="262"/>
    </location>
</feature>
<dbReference type="EMBL" id="BDGE01000058">
    <property type="protein sequence ID" value="GBE93451.1"/>
    <property type="molecule type" value="Genomic_DNA"/>
</dbReference>